<evidence type="ECO:0000313" key="2">
    <source>
        <dbReference type="EMBL" id="KKF95733.1"/>
    </source>
</evidence>
<proteinExistence type="predicted"/>
<feature type="compositionally biased region" description="Polar residues" evidence="1">
    <location>
        <begin position="40"/>
        <end position="52"/>
    </location>
</feature>
<sequence length="547" mass="60430">MATKRPHDGYLDCPAPDLLTSDGAPAKSIAAPSSKRLRKSNTASSKARQHQNAFIDSTFGQKYFFAGQGTPTSIPKDDELDFEDDSAAMAYLTSVRHQASGIPHLLVAPKIKIGPQLPAGLVGGDANDRSEAQYCPENNNDYEHGDHCHRDEEYGGYYEDGAYTAAPKAVLAEDQHVEIDPKQVLSDVYYSSILDRFHALRGVLHRPPPKHLVEALPKTHGHFVGTFGPRSSTFVLWNKRLLDFDPHPAQLASMEKDGVLRILRVIMGGKFLRRGHDVRERTARWIWALLARLPDAGQMQHTEIAWIRDLGRRAVLMTRSLVEMAALRDELASSTDFSADLDVDLNTDLGVHSPVGESGANLNPLVEMEVNDSDEVLIHNATTDEQSYSGRSDSHTSPGKDSTERLCPASSSSSTAVPQLSELDGESMDMSDEEGQVVEDSQERSVSLEAAKSRLLARISAIEHSDEMDYVKEPEILDHMAISPLADAEGVSIYEANRKDADDALAIEKEQRARINMRHTLNMILTVVGEIYGQRDLLEFRDPFPSI</sequence>
<feature type="region of interest" description="Disordered" evidence="1">
    <location>
        <begin position="1"/>
        <end position="52"/>
    </location>
</feature>
<dbReference type="OrthoDB" id="428895at2759"/>
<feature type="compositionally biased region" description="Polar residues" evidence="1">
    <location>
        <begin position="409"/>
        <end position="418"/>
    </location>
</feature>
<feature type="compositionally biased region" description="Basic and acidic residues" evidence="1">
    <location>
        <begin position="1"/>
        <end position="10"/>
    </location>
</feature>
<dbReference type="GO" id="GO:0000387">
    <property type="term" value="P:spliceosomal snRNP assembly"/>
    <property type="evidence" value="ECO:0007669"/>
    <property type="project" value="InterPro"/>
</dbReference>
<evidence type="ECO:0000313" key="3">
    <source>
        <dbReference type="Proteomes" id="UP000034841"/>
    </source>
</evidence>
<feature type="compositionally biased region" description="Polar residues" evidence="1">
    <location>
        <begin position="382"/>
        <end position="400"/>
    </location>
</feature>
<organism evidence="2 3">
    <name type="scientific">Ceratocystis fimbriata f. sp. platani</name>
    <dbReference type="NCBI Taxonomy" id="88771"/>
    <lineage>
        <taxon>Eukaryota</taxon>
        <taxon>Fungi</taxon>
        <taxon>Dikarya</taxon>
        <taxon>Ascomycota</taxon>
        <taxon>Pezizomycotina</taxon>
        <taxon>Sordariomycetes</taxon>
        <taxon>Hypocreomycetidae</taxon>
        <taxon>Microascales</taxon>
        <taxon>Ceratocystidaceae</taxon>
        <taxon>Ceratocystis</taxon>
    </lineage>
</organism>
<dbReference type="Proteomes" id="UP000034841">
    <property type="component" value="Unassembled WGS sequence"/>
</dbReference>
<dbReference type="InterPro" id="IPR035426">
    <property type="entry name" value="Gemin2/Brr1"/>
</dbReference>
<evidence type="ECO:0000256" key="1">
    <source>
        <dbReference type="SAM" id="MobiDB-lite"/>
    </source>
</evidence>
<accession>A0A0F8BT31</accession>
<dbReference type="Gene3D" id="1.20.58.1070">
    <property type="match status" value="1"/>
</dbReference>
<name>A0A0F8BT31_CERFI</name>
<protein>
    <submittedName>
        <fullName evidence="2">Uncharacterized protein</fullName>
    </submittedName>
</protein>
<feature type="compositionally biased region" description="Acidic residues" evidence="1">
    <location>
        <begin position="426"/>
        <end position="437"/>
    </location>
</feature>
<reference evidence="2 3" key="1">
    <citation type="submission" date="2015-04" db="EMBL/GenBank/DDBJ databases">
        <title>Genome sequence of Ceratocystis platani, a major pathogen of plane trees.</title>
        <authorList>
            <person name="Belbahri L."/>
        </authorList>
    </citation>
    <scope>NUCLEOTIDE SEQUENCE [LARGE SCALE GENOMIC DNA]</scope>
    <source>
        <strain evidence="2 3">CFO</strain>
    </source>
</reference>
<keyword evidence="3" id="KW-1185">Reference proteome</keyword>
<dbReference type="Pfam" id="PF04938">
    <property type="entry name" value="SIP1"/>
    <property type="match status" value="1"/>
</dbReference>
<feature type="region of interest" description="Disordered" evidence="1">
    <location>
        <begin position="382"/>
        <end position="421"/>
    </location>
</feature>
<feature type="compositionally biased region" description="Low complexity" evidence="1">
    <location>
        <begin position="24"/>
        <end position="34"/>
    </location>
</feature>
<feature type="region of interest" description="Disordered" evidence="1">
    <location>
        <begin position="426"/>
        <end position="445"/>
    </location>
</feature>
<dbReference type="AlphaFoldDB" id="A0A0F8BT31"/>
<gene>
    <name evidence="2" type="ORF">CFO_g1942</name>
</gene>
<comment type="caution">
    <text evidence="2">The sequence shown here is derived from an EMBL/GenBank/DDBJ whole genome shotgun (WGS) entry which is preliminary data.</text>
</comment>
<dbReference type="EMBL" id="LBBL01000080">
    <property type="protein sequence ID" value="KKF95733.1"/>
    <property type="molecule type" value="Genomic_DNA"/>
</dbReference>